<reference evidence="2" key="1">
    <citation type="submission" date="2016-03" db="EMBL/GenBank/DDBJ databases">
        <title>Flavobacterium columnare strain B185, complete genome.</title>
        <authorList>
            <person name="Sundberg L.-R."/>
            <person name="Papponen P."/>
            <person name="Laanto E."/>
        </authorList>
    </citation>
    <scope>NUCLEOTIDE SEQUENCE [LARGE SCALE GENOMIC DNA]</scope>
    <source>
        <strain evidence="2">B185</strain>
    </source>
</reference>
<dbReference type="EMBL" id="CP010992">
    <property type="protein sequence ID" value="AMO21351.1"/>
    <property type="molecule type" value="Genomic_DNA"/>
</dbReference>
<accession>A0AAI8CJY5</accession>
<evidence type="ECO:0000313" key="2">
    <source>
        <dbReference type="Proteomes" id="UP000304840"/>
    </source>
</evidence>
<organism evidence="1 2">
    <name type="scientific">Flavobacterium columnare</name>
    <dbReference type="NCBI Taxonomy" id="996"/>
    <lineage>
        <taxon>Bacteria</taxon>
        <taxon>Pseudomonadati</taxon>
        <taxon>Bacteroidota</taxon>
        <taxon>Flavobacteriia</taxon>
        <taxon>Flavobacteriales</taxon>
        <taxon>Flavobacteriaceae</taxon>
        <taxon>Flavobacterium</taxon>
    </lineage>
</organism>
<proteinExistence type="predicted"/>
<sequence length="1675" mass="187723">MKLKITVFILVTFTSLFSYSNVVLKTRDTLRTVNKTSNFSRLDTKIAFKEVFSSNKDLERITPFFTGTDNVLPEYIKQFFGVEKRVIKYDFLDKLSKIFNEKTLKYVQNISKEELVQLPIGLKGQTNDGFKAEMVIVKAKVTSEYLELTAFARLETQFLNTHLYFAAEDLKLSHSGGIIGDWKLHSLGNTSLPQLGSKVLLTILGGDIDRKEGSIKGDSYIEFDCNGFKALSFKLDVRLSRSLVVPIDTEGKRKEYGSDLSKDKEKAIGNDHYVGATLGIKGGGWNDLLLQLDLPTFEITKLKNWSFKLKKATIDLSDVKNNPEVDKSFPKVYDTNGFFPEGNKNIWKGFFAEEVEITMPKQFSNKSTGERTKIQSTNLLIDNFGVSGTFAGYKLLEKGSASGWQYKLDYVGIGLELGRIKSAKVLGYIKPSATGDFIEILGTFNEDKYLFQASVTKSNFKMFKGKLIFEKNSWVKLEMDDSNAEFKASAFLNGKMAFKGGIEKNNTGPNDDSTIYTFGSSDSNVDQALGGVQTGSQVVVTKVHDYLNDNFSFIKADPKKKAVEQLKEYVDKGYDELRVFVQAQVFSYAAEIASEKNIEAKKENSQEEKDKEFYNFQGIVFQNLKLQSHALPYIETDYFGYPASAEQKFGNFSVAISNIRLVTPSKEELGLAFNMKVNLMGGGSQSDTNGFISAEAGLKILSKFENKTFHSYKFNGVAIDEIKIDVEKSGFTLKGGLKVFNEDPIYGKGFQGELAVELKKLEVKGMAKGIFAKKDFAHWFVDFQIENTGSSGKFGLQRVEGGLSYRMKRVDGNMMGSIGTNVYKPDAKSGLGFRAGVKAKFGESTSFKAKVFLEMEYNHTGGLNRIYFLGEGAMMSGNGQTEGNLRDTWASYDKIFSGNEASEMNNYLANGNMLAISKRTHPVSEIAKDGKVGVFVSIEKDFVHDSFDGLFELYLNLEGIKGSGENHKFGMVHMYSSPTKNYLHVGTPMDKLGAIFKIGLYDVNVGAYFMTGDVLPSQTPPHPRVLEILGPDIMNDNRNLSLLNDGKGFAFGLNFSVAIPYDGDWFYAFLEAGGGFDITHRKLNGVSCAGRPGLVGNDGWYSMGQVYAYIYGEAGLRIKIFGIRKDIKILGVGIAAMLRGEFPNPTHMEGYVGVYYNVLGGMIKGRFKYKAEIGEKCEFIGMSQPLSIPLIASASPDGETNVDVFKKPQVAFNYSMLEPFSAEDMNGNRKLVRINLKKYVLKVDGTPLLGDIQWMDHNTKVNFVSSEVLPPQKEIIAEVEVGVEEKIGSSWIALQGGNTDTEKKTFTFKTGNAPEYIPLENISYSYPVVAANNFYPEEHKTVYIKLKQGQKYLFDGSVENWVLKGEVKEGTQLKVQAALNYEASAKKVSFTYDKLATQKNYQLQLTAYPVGTVISTGTSVDSTQNSGTTTMVTDASFTNEQIITQNTALAQNNTNLTKSFLTYEFKTSKHATFTEKIKSIKTEDNFFIPVSADVHKIQLATNKYENFNEAELFGNQYTNGKALISVEAVLEDSYYKEIISPLIYQNYPLEKGKITIKNRNIFELGLPPVRDISIIEYYRNEMSNNSNSIFINQRFPYEYSLVKTYKQDFLNIRDQVINSYLSTPINWEKYNQYKDLINGVFPILMKGEYLIKLIYQNSPEKEFSREVIIKYKRIN</sequence>
<name>A0AAI8CJY5_9FLAO</name>
<evidence type="ECO:0000313" key="1">
    <source>
        <dbReference type="EMBL" id="AMO21351.1"/>
    </source>
</evidence>
<protein>
    <submittedName>
        <fullName evidence="1">Uncharacterized protein</fullName>
    </submittedName>
</protein>
<dbReference type="Proteomes" id="UP000304840">
    <property type="component" value="Chromosome"/>
</dbReference>
<reference evidence="1 2" key="2">
    <citation type="submission" date="2019-05" db="EMBL/GenBank/DDBJ databases">
        <authorList>
            <person name="Ravantti J.J."/>
        </authorList>
    </citation>
    <scope>NUCLEOTIDE SEQUENCE [LARGE SCALE GENOMIC DNA]</scope>
    <source>
        <strain evidence="1 2">B185</strain>
    </source>
</reference>
<dbReference type="RefSeq" id="WP_138425833.1">
    <property type="nucleotide sequence ID" value="NZ_CP010992.1"/>
</dbReference>
<gene>
    <name evidence="1" type="ORF">UN65_14435</name>
</gene>